<evidence type="ECO:0000313" key="7">
    <source>
        <dbReference type="Ensembl" id="ENSCSEP00000005693.1"/>
    </source>
</evidence>
<dbReference type="InterPro" id="IPR019815">
    <property type="entry name" value="Translation_initiation_fac_3_C"/>
</dbReference>
<dbReference type="NCBIfam" id="TIGR00168">
    <property type="entry name" value="infC"/>
    <property type="match status" value="1"/>
</dbReference>
<feature type="region of interest" description="Disordered" evidence="4">
    <location>
        <begin position="50"/>
        <end position="69"/>
    </location>
</feature>
<protein>
    <submittedName>
        <fullName evidence="7">Mitochondrial translational initiation factor 3</fullName>
    </submittedName>
</protein>
<evidence type="ECO:0000256" key="1">
    <source>
        <dbReference type="ARBA" id="ARBA00005439"/>
    </source>
</evidence>
<dbReference type="AlphaFoldDB" id="A0A3P8UR69"/>
<dbReference type="STRING" id="244447.ENSCSEP00000005693"/>
<dbReference type="InParanoid" id="A0A3P8UR69"/>
<dbReference type="PANTHER" id="PTHR10938">
    <property type="entry name" value="TRANSLATION INITIATION FACTOR IF-3"/>
    <property type="match status" value="1"/>
</dbReference>
<proteinExistence type="inferred from homology"/>
<evidence type="ECO:0000256" key="3">
    <source>
        <dbReference type="ARBA" id="ARBA00022917"/>
    </source>
</evidence>
<dbReference type="GO" id="GO:0003743">
    <property type="term" value="F:translation initiation factor activity"/>
    <property type="evidence" value="ECO:0007669"/>
    <property type="project" value="UniProtKB-KW"/>
</dbReference>
<dbReference type="Pfam" id="PF05198">
    <property type="entry name" value="IF3_N"/>
    <property type="match status" value="1"/>
</dbReference>
<dbReference type="GO" id="GO:0043022">
    <property type="term" value="F:ribosome binding"/>
    <property type="evidence" value="ECO:0007669"/>
    <property type="project" value="TreeGrafter"/>
</dbReference>
<dbReference type="PANTHER" id="PTHR10938:SF0">
    <property type="entry name" value="TRANSLATION INITIATION FACTOR IF-3, MITOCHONDRIAL"/>
    <property type="match status" value="1"/>
</dbReference>
<keyword evidence="3" id="KW-0648">Protein biosynthesis</keyword>
<dbReference type="Ensembl" id="ENSCSET00000005754.1">
    <property type="protein sequence ID" value="ENSCSEP00000005693.1"/>
    <property type="gene ID" value="ENSCSEG00000003673.1"/>
</dbReference>
<name>A0A3P8UR69_CYNSE</name>
<dbReference type="Gene3D" id="3.10.20.80">
    <property type="entry name" value="Translation initiation factor 3 (IF-3), N-terminal domain"/>
    <property type="match status" value="1"/>
</dbReference>
<dbReference type="InterPro" id="IPR001288">
    <property type="entry name" value="Translation_initiation_fac_3"/>
</dbReference>
<dbReference type="InterPro" id="IPR036787">
    <property type="entry name" value="T_IF-3_N_sf"/>
</dbReference>
<dbReference type="FunCoup" id="A0A3P8UR69">
    <property type="interactions" value="47"/>
</dbReference>
<dbReference type="Gene3D" id="3.30.110.10">
    <property type="entry name" value="Translation initiation factor 3 (IF-3), C-terminal domain"/>
    <property type="match status" value="1"/>
</dbReference>
<organism evidence="7 8">
    <name type="scientific">Cynoglossus semilaevis</name>
    <name type="common">Tongue sole</name>
    <dbReference type="NCBI Taxonomy" id="244447"/>
    <lineage>
        <taxon>Eukaryota</taxon>
        <taxon>Metazoa</taxon>
        <taxon>Chordata</taxon>
        <taxon>Craniata</taxon>
        <taxon>Vertebrata</taxon>
        <taxon>Euteleostomi</taxon>
        <taxon>Actinopterygii</taxon>
        <taxon>Neopterygii</taxon>
        <taxon>Teleostei</taxon>
        <taxon>Neoteleostei</taxon>
        <taxon>Acanthomorphata</taxon>
        <taxon>Carangaria</taxon>
        <taxon>Pleuronectiformes</taxon>
        <taxon>Pleuronectoidei</taxon>
        <taxon>Cynoglossidae</taxon>
        <taxon>Cynoglossinae</taxon>
        <taxon>Cynoglossus</taxon>
    </lineage>
</organism>
<evidence type="ECO:0000259" key="5">
    <source>
        <dbReference type="Pfam" id="PF00707"/>
    </source>
</evidence>
<evidence type="ECO:0000256" key="4">
    <source>
        <dbReference type="SAM" id="MobiDB-lite"/>
    </source>
</evidence>
<feature type="domain" description="Translation initiation factor 3 C-terminal" evidence="5">
    <location>
        <begin position="150"/>
        <end position="234"/>
    </location>
</feature>
<sequence length="312" mass="34627">MSAVGLKLVINHGARAVLGVGPCIQTLSTSWMFKCSSSWSWSSYSTAADTEQTPSTQKKKQKPKAPAKISSVGRKIPYQHIELIDEMGENMGTMHRVNVIRIMNDRGLKLVLHNENKDPPIYKLMTGKQLYEEQVKQREKDKEKTKQATVQVKGLSFSPGIASHDLSIKLKQVEGWLEKKHHVRITLRPGYRESKDNLDTKLEQMVQQIGTMFGFVAKPTVQGEGKSAMCVLRPPSAKEMALKRKDPSSSPQSASEKTTEKSDKAVSSGDATDESPQHSQCSHQRLEDVGTAIVIKQDSKLHTDVSISICKS</sequence>
<dbReference type="InterPro" id="IPR019814">
    <property type="entry name" value="Translation_initiation_fac_3_N"/>
</dbReference>
<dbReference type="Proteomes" id="UP000265120">
    <property type="component" value="Chromosome 7"/>
</dbReference>
<reference evidence="7" key="3">
    <citation type="submission" date="2025-09" db="UniProtKB">
        <authorList>
            <consortium name="Ensembl"/>
        </authorList>
    </citation>
    <scope>IDENTIFICATION</scope>
</reference>
<dbReference type="GO" id="GO:0005739">
    <property type="term" value="C:mitochondrion"/>
    <property type="evidence" value="ECO:0007669"/>
    <property type="project" value="TreeGrafter"/>
</dbReference>
<keyword evidence="8" id="KW-1185">Reference proteome</keyword>
<evidence type="ECO:0000259" key="6">
    <source>
        <dbReference type="Pfam" id="PF05198"/>
    </source>
</evidence>
<reference evidence="7 8" key="1">
    <citation type="journal article" date="2014" name="Nat. Genet.">
        <title>Whole-genome sequence of a flatfish provides insights into ZW sex chromosome evolution and adaptation to a benthic lifestyle.</title>
        <authorList>
            <person name="Chen S."/>
            <person name="Zhang G."/>
            <person name="Shao C."/>
            <person name="Huang Q."/>
            <person name="Liu G."/>
            <person name="Zhang P."/>
            <person name="Song W."/>
            <person name="An N."/>
            <person name="Chalopin D."/>
            <person name="Volff J.N."/>
            <person name="Hong Y."/>
            <person name="Li Q."/>
            <person name="Sha Z."/>
            <person name="Zhou H."/>
            <person name="Xie M."/>
            <person name="Yu Q."/>
            <person name="Liu Y."/>
            <person name="Xiang H."/>
            <person name="Wang N."/>
            <person name="Wu K."/>
            <person name="Yang C."/>
            <person name="Zhou Q."/>
            <person name="Liao X."/>
            <person name="Yang L."/>
            <person name="Hu Q."/>
            <person name="Zhang J."/>
            <person name="Meng L."/>
            <person name="Jin L."/>
            <person name="Tian Y."/>
            <person name="Lian J."/>
            <person name="Yang J."/>
            <person name="Miao G."/>
            <person name="Liu S."/>
            <person name="Liang Z."/>
            <person name="Yan F."/>
            <person name="Li Y."/>
            <person name="Sun B."/>
            <person name="Zhang H."/>
            <person name="Zhang J."/>
            <person name="Zhu Y."/>
            <person name="Du M."/>
            <person name="Zhao Y."/>
            <person name="Schartl M."/>
            <person name="Tang Q."/>
            <person name="Wang J."/>
        </authorList>
    </citation>
    <scope>NUCLEOTIDE SEQUENCE</scope>
</reference>
<dbReference type="InterPro" id="IPR036788">
    <property type="entry name" value="T_IF-3_C_sf"/>
</dbReference>
<dbReference type="Pfam" id="PF00707">
    <property type="entry name" value="IF3_C"/>
    <property type="match status" value="1"/>
</dbReference>
<dbReference type="SUPFAM" id="SSF54364">
    <property type="entry name" value="Translation initiation factor IF3, N-terminal domain"/>
    <property type="match status" value="1"/>
</dbReference>
<dbReference type="GO" id="GO:0070124">
    <property type="term" value="P:mitochondrial translational initiation"/>
    <property type="evidence" value="ECO:0007669"/>
    <property type="project" value="TreeGrafter"/>
</dbReference>
<dbReference type="GeneTree" id="ENSGT00390000014424"/>
<dbReference type="FunFam" id="3.10.20.80:FF:000002">
    <property type="entry name" value="Mitochondrial translational initiation factor 3"/>
    <property type="match status" value="1"/>
</dbReference>
<feature type="domain" description="Translation initiation factor 3 N-terminal" evidence="6">
    <location>
        <begin position="72"/>
        <end position="140"/>
    </location>
</feature>
<dbReference type="GO" id="GO:0032790">
    <property type="term" value="P:ribosome disassembly"/>
    <property type="evidence" value="ECO:0007669"/>
    <property type="project" value="TreeGrafter"/>
</dbReference>
<evidence type="ECO:0000313" key="8">
    <source>
        <dbReference type="Proteomes" id="UP000265120"/>
    </source>
</evidence>
<keyword evidence="2" id="KW-0396">Initiation factor</keyword>
<comment type="similarity">
    <text evidence="1">Belongs to the IF-3 family.</text>
</comment>
<reference evidence="7" key="2">
    <citation type="submission" date="2025-08" db="UniProtKB">
        <authorList>
            <consortium name="Ensembl"/>
        </authorList>
    </citation>
    <scope>IDENTIFICATION</scope>
</reference>
<feature type="region of interest" description="Disordered" evidence="4">
    <location>
        <begin position="238"/>
        <end position="285"/>
    </location>
</feature>
<accession>A0A3P8UR69</accession>
<evidence type="ECO:0000256" key="2">
    <source>
        <dbReference type="ARBA" id="ARBA00022540"/>
    </source>
</evidence>
<dbReference type="SUPFAM" id="SSF55200">
    <property type="entry name" value="Translation initiation factor IF3, C-terminal domain"/>
    <property type="match status" value="1"/>
</dbReference>